<evidence type="ECO:0000256" key="3">
    <source>
        <dbReference type="ARBA" id="ARBA00022723"/>
    </source>
</evidence>
<dbReference type="Pfam" id="PF01557">
    <property type="entry name" value="FAA_hydrolase"/>
    <property type="match status" value="1"/>
</dbReference>
<comment type="similarity">
    <text evidence="2">Belongs to the FAH family.</text>
</comment>
<dbReference type="GO" id="GO:0044281">
    <property type="term" value="P:small molecule metabolic process"/>
    <property type="evidence" value="ECO:0007669"/>
    <property type="project" value="UniProtKB-ARBA"/>
</dbReference>
<evidence type="ECO:0000256" key="2">
    <source>
        <dbReference type="ARBA" id="ARBA00010211"/>
    </source>
</evidence>
<gene>
    <name evidence="5" type="ORF">FHP08_02900</name>
</gene>
<sequence length="164" mass="17485">MKLISFEHSGRASFGAVVETAVDGSAPPAGWHAEAAVVDLGARLPRYADLRAGDLTLCRPIPFPEKIVCVGIDYAERNEAYQDVSERPKYPSLFMRAPDSLVAHGATILRPPESAQLDYGGEIAIVIGKGARFDPPRWLVPGDTIEVEVDGIGMPSNAVGDEAA</sequence>
<dbReference type="GO" id="GO:0046872">
    <property type="term" value="F:metal ion binding"/>
    <property type="evidence" value="ECO:0007669"/>
    <property type="project" value="UniProtKB-KW"/>
</dbReference>
<accession>A0A5C8P5Y1</accession>
<evidence type="ECO:0000313" key="5">
    <source>
        <dbReference type="EMBL" id="TXL68645.1"/>
    </source>
</evidence>
<dbReference type="PANTHER" id="PTHR42796">
    <property type="entry name" value="FUMARYLACETOACETATE HYDROLASE DOMAIN-CONTAINING PROTEIN 2A-RELATED"/>
    <property type="match status" value="1"/>
</dbReference>
<dbReference type="RefSeq" id="WP_147702785.1">
    <property type="nucleotide sequence ID" value="NZ_VDUY01000001.1"/>
</dbReference>
<comment type="cofactor">
    <cofactor evidence="1">
        <name>Mg(2+)</name>
        <dbReference type="ChEBI" id="CHEBI:18420"/>
    </cofactor>
</comment>
<protein>
    <recommendedName>
        <fullName evidence="4">Fumarylacetoacetase-like C-terminal domain-containing protein</fullName>
    </recommendedName>
</protein>
<dbReference type="Proteomes" id="UP000321548">
    <property type="component" value="Unassembled WGS sequence"/>
</dbReference>
<evidence type="ECO:0000259" key="4">
    <source>
        <dbReference type="Pfam" id="PF01557"/>
    </source>
</evidence>
<proteinExistence type="inferred from homology"/>
<dbReference type="AlphaFoldDB" id="A0A5C8P5Y1"/>
<evidence type="ECO:0000313" key="6">
    <source>
        <dbReference type="Proteomes" id="UP000321548"/>
    </source>
</evidence>
<dbReference type="EMBL" id="VDUY01000001">
    <property type="protein sequence ID" value="TXL68645.1"/>
    <property type="molecule type" value="Genomic_DNA"/>
</dbReference>
<dbReference type="InterPro" id="IPR051121">
    <property type="entry name" value="FAH"/>
</dbReference>
<feature type="domain" description="Fumarylacetoacetase-like C-terminal" evidence="4">
    <location>
        <begin position="66"/>
        <end position="131"/>
    </location>
</feature>
<dbReference type="PANTHER" id="PTHR42796:SF4">
    <property type="entry name" value="FUMARYLACETOACETATE HYDROLASE DOMAIN-CONTAINING PROTEIN 2A"/>
    <property type="match status" value="1"/>
</dbReference>
<comment type="caution">
    <text evidence="5">The sequence shown here is derived from an EMBL/GenBank/DDBJ whole genome shotgun (WGS) entry which is preliminary data.</text>
</comment>
<dbReference type="InterPro" id="IPR036663">
    <property type="entry name" value="Fumarylacetoacetase_C_sf"/>
</dbReference>
<dbReference type="Gene3D" id="3.90.850.10">
    <property type="entry name" value="Fumarylacetoacetase-like, C-terminal domain"/>
    <property type="match status" value="1"/>
</dbReference>
<keyword evidence="6" id="KW-1185">Reference proteome</keyword>
<keyword evidence="3" id="KW-0479">Metal-binding</keyword>
<dbReference type="InterPro" id="IPR011234">
    <property type="entry name" value="Fumarylacetoacetase-like_C"/>
</dbReference>
<dbReference type="SUPFAM" id="SSF56529">
    <property type="entry name" value="FAH"/>
    <property type="match status" value="1"/>
</dbReference>
<dbReference type="GO" id="GO:0003824">
    <property type="term" value="F:catalytic activity"/>
    <property type="evidence" value="ECO:0007669"/>
    <property type="project" value="InterPro"/>
</dbReference>
<evidence type="ECO:0000256" key="1">
    <source>
        <dbReference type="ARBA" id="ARBA00001946"/>
    </source>
</evidence>
<organism evidence="5 6">
    <name type="scientific">Zeimonas arvi</name>
    <dbReference type="NCBI Taxonomy" id="2498847"/>
    <lineage>
        <taxon>Bacteria</taxon>
        <taxon>Pseudomonadati</taxon>
        <taxon>Pseudomonadota</taxon>
        <taxon>Betaproteobacteria</taxon>
        <taxon>Burkholderiales</taxon>
        <taxon>Burkholderiaceae</taxon>
        <taxon>Zeimonas</taxon>
    </lineage>
</organism>
<reference evidence="5 6" key="1">
    <citation type="submission" date="2019-06" db="EMBL/GenBank/DDBJ databases">
        <title>Quisquiliibacterium sp. nov., isolated from a maize field.</title>
        <authorList>
            <person name="Lin S.-Y."/>
            <person name="Tsai C.-F."/>
            <person name="Young C.-C."/>
        </authorList>
    </citation>
    <scope>NUCLEOTIDE SEQUENCE [LARGE SCALE GENOMIC DNA]</scope>
    <source>
        <strain evidence="5 6">CC-CFT501</strain>
    </source>
</reference>
<name>A0A5C8P5Y1_9BURK</name>
<dbReference type="OrthoDB" id="9805307at2"/>